<reference evidence="1 2" key="1">
    <citation type="submission" date="2018-10" db="EMBL/GenBank/DDBJ databases">
        <title>A high-quality apple genome assembly.</title>
        <authorList>
            <person name="Hu J."/>
        </authorList>
    </citation>
    <scope>NUCLEOTIDE SEQUENCE [LARGE SCALE GENOMIC DNA]</scope>
    <source>
        <strain evidence="2">cv. HFTH1</strain>
        <tissue evidence="1">Young leaf</tissue>
    </source>
</reference>
<gene>
    <name evidence="1" type="ORF">DVH24_029147</name>
</gene>
<evidence type="ECO:0000313" key="1">
    <source>
        <dbReference type="EMBL" id="RXH74426.1"/>
    </source>
</evidence>
<proteinExistence type="predicted"/>
<keyword evidence="2" id="KW-1185">Reference proteome</keyword>
<dbReference type="EMBL" id="RDQH01000341">
    <property type="protein sequence ID" value="RXH74426.1"/>
    <property type="molecule type" value="Genomic_DNA"/>
</dbReference>
<accession>A0A498HSL0</accession>
<protein>
    <submittedName>
        <fullName evidence="1">Uncharacterized protein</fullName>
    </submittedName>
</protein>
<sequence length="129" mass="14296">MRGIVVKKIIILCSTGVKRVVLGGKVKRKSNQIWFCGTACSTVFGAPNVGRNASSHCVLSQRVVLGGEVERKFTKNSFRETARSIRFRHTKRGTESPVPLRSVSSHVPNRTFRNTNILQVECSQLVKVA</sequence>
<dbReference type="Proteomes" id="UP000290289">
    <property type="component" value="Chromosome 15"/>
</dbReference>
<evidence type="ECO:0000313" key="2">
    <source>
        <dbReference type="Proteomes" id="UP000290289"/>
    </source>
</evidence>
<comment type="caution">
    <text evidence="1">The sequence shown here is derived from an EMBL/GenBank/DDBJ whole genome shotgun (WGS) entry which is preliminary data.</text>
</comment>
<name>A0A498HSL0_MALDO</name>
<dbReference type="AlphaFoldDB" id="A0A498HSL0"/>
<organism evidence="1 2">
    <name type="scientific">Malus domestica</name>
    <name type="common">Apple</name>
    <name type="synonym">Pyrus malus</name>
    <dbReference type="NCBI Taxonomy" id="3750"/>
    <lineage>
        <taxon>Eukaryota</taxon>
        <taxon>Viridiplantae</taxon>
        <taxon>Streptophyta</taxon>
        <taxon>Embryophyta</taxon>
        <taxon>Tracheophyta</taxon>
        <taxon>Spermatophyta</taxon>
        <taxon>Magnoliopsida</taxon>
        <taxon>eudicotyledons</taxon>
        <taxon>Gunneridae</taxon>
        <taxon>Pentapetalae</taxon>
        <taxon>rosids</taxon>
        <taxon>fabids</taxon>
        <taxon>Rosales</taxon>
        <taxon>Rosaceae</taxon>
        <taxon>Amygdaloideae</taxon>
        <taxon>Maleae</taxon>
        <taxon>Malus</taxon>
    </lineage>
</organism>